<gene>
    <name evidence="2" type="ORF">D6D85_04935</name>
    <name evidence="1" type="ORF">D6D85_11120</name>
</gene>
<dbReference type="RefSeq" id="WP_125670917.1">
    <property type="nucleotide sequence ID" value="NZ_RCOS01000062.1"/>
</dbReference>
<dbReference type="EMBL" id="RCOS01000126">
    <property type="protein sequence ID" value="RSN73201.1"/>
    <property type="molecule type" value="Genomic_DNA"/>
</dbReference>
<proteinExistence type="predicted"/>
<sequence>MKAVYMWVILEYMRQRNAFGRDEYEFVTRRELIEALKIKPNILSMTLYRMKNNNWVVGYPKKHYSRYYCLGSRALSFLRKHPDFLNHKYFAGFQE</sequence>
<evidence type="ECO:0008006" key="4">
    <source>
        <dbReference type="Google" id="ProtNLM"/>
    </source>
</evidence>
<keyword evidence="3" id="KW-1185">Reference proteome</keyword>
<evidence type="ECO:0000313" key="2">
    <source>
        <dbReference type="EMBL" id="RSN76295.1"/>
    </source>
</evidence>
<dbReference type="EMBL" id="RCOS01000062">
    <property type="protein sequence ID" value="RSN76295.1"/>
    <property type="molecule type" value="Genomic_DNA"/>
</dbReference>
<evidence type="ECO:0000313" key="1">
    <source>
        <dbReference type="EMBL" id="RSN73201.1"/>
    </source>
</evidence>
<reference evidence="1 3" key="1">
    <citation type="submission" date="2018-10" db="EMBL/GenBank/DDBJ databases">
        <title>Co-occurring genomic capacity for anaerobic methane metabolism and dissimilatory sulfite reduction discovered in the Korarchaeota.</title>
        <authorList>
            <person name="Mckay L.J."/>
            <person name="Dlakic M."/>
            <person name="Fields M.W."/>
            <person name="Delmont T.O."/>
            <person name="Eren A.M."/>
            <person name="Jay Z.J."/>
            <person name="Klingelsmith K.B."/>
            <person name="Rusch D.B."/>
            <person name="Inskeep W.P."/>
        </authorList>
    </citation>
    <scope>NUCLEOTIDE SEQUENCE [LARGE SCALE GENOMIC DNA]</scope>
    <source>
        <strain evidence="1 3">MDKW</strain>
    </source>
</reference>
<name>A0A429GH26_9CREN</name>
<comment type="caution">
    <text evidence="1">The sequence shown here is derived from an EMBL/GenBank/DDBJ whole genome shotgun (WGS) entry which is preliminary data.</text>
</comment>
<dbReference type="Proteomes" id="UP000277582">
    <property type="component" value="Unassembled WGS sequence"/>
</dbReference>
<organism evidence="1 3">
    <name type="scientific">Candidatus Methanodesulfokora washburnensis</name>
    <dbReference type="NCBI Taxonomy" id="2478471"/>
    <lineage>
        <taxon>Archaea</taxon>
        <taxon>Thermoproteota</taxon>
        <taxon>Candidatus Korarchaeia</taxon>
        <taxon>Candidatus Korarchaeia incertae sedis</taxon>
        <taxon>Candidatus Methanodesulfokora</taxon>
    </lineage>
</organism>
<dbReference type="InterPro" id="IPR036390">
    <property type="entry name" value="WH_DNA-bd_sf"/>
</dbReference>
<accession>A0A429GH26</accession>
<dbReference type="AlphaFoldDB" id="A0A429GH26"/>
<evidence type="ECO:0000313" key="3">
    <source>
        <dbReference type="Proteomes" id="UP000277582"/>
    </source>
</evidence>
<protein>
    <recommendedName>
        <fullName evidence="4">DNA-binding protein</fullName>
    </recommendedName>
</protein>
<dbReference type="SUPFAM" id="SSF46785">
    <property type="entry name" value="Winged helix' DNA-binding domain"/>
    <property type="match status" value="1"/>
</dbReference>